<organism evidence="1 2">
    <name type="scientific">Escherichia phage vB_EcoM-Ro111lw</name>
    <dbReference type="NCBI Taxonomy" id="2282989"/>
    <lineage>
        <taxon>Viruses</taxon>
        <taxon>Duplodnaviria</taxon>
        <taxon>Heunggongvirae</taxon>
        <taxon>Uroviricota</taxon>
        <taxon>Caudoviricetes</taxon>
        <taxon>Andersonviridae</taxon>
        <taxon>Ounavirinae</taxon>
        <taxon>Felixounavirus</taxon>
        <taxon>Felixounavirus Ro111lw</taxon>
    </lineage>
</organism>
<proteinExistence type="predicted"/>
<name>A0A494REU4_9CAUD</name>
<evidence type="ECO:0000313" key="1">
    <source>
        <dbReference type="EMBL" id="AXH65124.1"/>
    </source>
</evidence>
<sequence length="174" mass="20690">MIDNRRRNIIIKNFREVSQNLRLDDVRLRKSWYDMKVLEYSKNQPIKLSILEHWYTNFATPENHNKLYKNYVDICKKFGVAIVDDSIGLLYDLYTRFSEYAFNVQFKNYLKYDDGSLKLYNYGYGKLACKQDDGSFIDFYTGVFVYLPEQCMSLSDLAVSQFGIFIPVKSHMLR</sequence>
<accession>A0A494REU4</accession>
<dbReference type="EMBL" id="MH571750">
    <property type="protein sequence ID" value="AXH65124.1"/>
    <property type="molecule type" value="Genomic_DNA"/>
</dbReference>
<dbReference type="Proteomes" id="UP000294589">
    <property type="component" value="Segment"/>
</dbReference>
<reference evidence="1 2" key="1">
    <citation type="submission" date="2018-07" db="EMBL/GenBank/DDBJ databases">
        <title>Genomic characterization of novel bacteriophages specific to non-O157 and O157 Shiga toxin-producing Escherichia coli (STEC) in non-fecal composts.</title>
        <authorList>
            <person name="Liao Y.-T."/>
            <person name="Sun X."/>
            <person name="Quintela I.A."/>
            <person name="Bridges D.F."/>
            <person name="Liu F."/>
            <person name="Zhang Y."/>
            <person name="Salvador A."/>
            <person name="Wu V.C."/>
        </authorList>
    </citation>
    <scope>NUCLEOTIDE SEQUENCE [LARGE SCALE GENOMIC DNA]</scope>
</reference>
<evidence type="ECO:0000313" key="2">
    <source>
        <dbReference type="Proteomes" id="UP000294589"/>
    </source>
</evidence>
<protein>
    <submittedName>
        <fullName evidence="1">Uncharacterized protein</fullName>
    </submittedName>
</protein>
<keyword evidence="2" id="KW-1185">Reference proteome</keyword>
<gene>
    <name evidence="1" type="ORF">vBEcoMRo111lw_00086</name>
</gene>